<protein>
    <submittedName>
        <fullName evidence="1">Uncharacterized protein</fullName>
    </submittedName>
</protein>
<evidence type="ECO:0000313" key="2">
    <source>
        <dbReference type="Proteomes" id="UP000054097"/>
    </source>
</evidence>
<gene>
    <name evidence="1" type="ORF">M408DRAFT_110267</name>
</gene>
<dbReference type="EMBL" id="KN824389">
    <property type="protein sequence ID" value="KIM21237.1"/>
    <property type="molecule type" value="Genomic_DNA"/>
</dbReference>
<evidence type="ECO:0000313" key="1">
    <source>
        <dbReference type="EMBL" id="KIM21237.1"/>
    </source>
</evidence>
<name>A0A0C2WV12_SERVB</name>
<dbReference type="HOGENOM" id="CLU_2943257_0_0_1"/>
<sequence>MVITITRLLIRKLFIFFDSGQILSYSSPVALPCDTARPDSAPREKLVPFVLYRLQASRVT</sequence>
<keyword evidence="2" id="KW-1185">Reference proteome</keyword>
<organism evidence="1 2">
    <name type="scientific">Serendipita vermifera MAFF 305830</name>
    <dbReference type="NCBI Taxonomy" id="933852"/>
    <lineage>
        <taxon>Eukaryota</taxon>
        <taxon>Fungi</taxon>
        <taxon>Dikarya</taxon>
        <taxon>Basidiomycota</taxon>
        <taxon>Agaricomycotina</taxon>
        <taxon>Agaricomycetes</taxon>
        <taxon>Sebacinales</taxon>
        <taxon>Serendipitaceae</taxon>
        <taxon>Serendipita</taxon>
    </lineage>
</organism>
<dbReference type="AlphaFoldDB" id="A0A0C2WV12"/>
<dbReference type="Proteomes" id="UP000054097">
    <property type="component" value="Unassembled WGS sequence"/>
</dbReference>
<reference evidence="1 2" key="1">
    <citation type="submission" date="2014-04" db="EMBL/GenBank/DDBJ databases">
        <authorList>
            <consortium name="DOE Joint Genome Institute"/>
            <person name="Kuo A."/>
            <person name="Zuccaro A."/>
            <person name="Kohler A."/>
            <person name="Nagy L.G."/>
            <person name="Floudas D."/>
            <person name="Copeland A."/>
            <person name="Barry K.W."/>
            <person name="Cichocki N."/>
            <person name="Veneault-Fourrey C."/>
            <person name="LaButti K."/>
            <person name="Lindquist E.A."/>
            <person name="Lipzen A."/>
            <person name="Lundell T."/>
            <person name="Morin E."/>
            <person name="Murat C."/>
            <person name="Sun H."/>
            <person name="Tunlid A."/>
            <person name="Henrissat B."/>
            <person name="Grigoriev I.V."/>
            <person name="Hibbett D.S."/>
            <person name="Martin F."/>
            <person name="Nordberg H.P."/>
            <person name="Cantor M.N."/>
            <person name="Hua S.X."/>
        </authorList>
    </citation>
    <scope>NUCLEOTIDE SEQUENCE [LARGE SCALE GENOMIC DNA]</scope>
    <source>
        <strain evidence="1 2">MAFF 305830</strain>
    </source>
</reference>
<reference evidence="2" key="2">
    <citation type="submission" date="2015-01" db="EMBL/GenBank/DDBJ databases">
        <title>Evolutionary Origins and Diversification of the Mycorrhizal Mutualists.</title>
        <authorList>
            <consortium name="DOE Joint Genome Institute"/>
            <consortium name="Mycorrhizal Genomics Consortium"/>
            <person name="Kohler A."/>
            <person name="Kuo A."/>
            <person name="Nagy L.G."/>
            <person name="Floudas D."/>
            <person name="Copeland A."/>
            <person name="Barry K.W."/>
            <person name="Cichocki N."/>
            <person name="Veneault-Fourrey C."/>
            <person name="LaButti K."/>
            <person name="Lindquist E.A."/>
            <person name="Lipzen A."/>
            <person name="Lundell T."/>
            <person name="Morin E."/>
            <person name="Murat C."/>
            <person name="Riley R."/>
            <person name="Ohm R."/>
            <person name="Sun H."/>
            <person name="Tunlid A."/>
            <person name="Henrissat B."/>
            <person name="Grigoriev I.V."/>
            <person name="Hibbett D.S."/>
            <person name="Martin F."/>
        </authorList>
    </citation>
    <scope>NUCLEOTIDE SEQUENCE [LARGE SCALE GENOMIC DNA]</scope>
    <source>
        <strain evidence="2">MAFF 305830</strain>
    </source>
</reference>
<proteinExistence type="predicted"/>
<accession>A0A0C2WV12</accession>